<sequence length="98" mass="11642">MQIVEWAVFKYIEQGGTIALIAFLIYLIVRMEKTINKIISKIENVECELSTKYAKKEEIFSDISGWRGDLRAIAEKIDELRKEFFYLKGRYDELRDKK</sequence>
<evidence type="ECO:0000256" key="2">
    <source>
        <dbReference type="SAM" id="Phobius"/>
    </source>
</evidence>
<gene>
    <name evidence="3" type="ORF">ENV75_05270</name>
</gene>
<keyword evidence="2" id="KW-0812">Transmembrane</keyword>
<dbReference type="EMBL" id="DTHO01000058">
    <property type="protein sequence ID" value="HGG99839.1"/>
    <property type="molecule type" value="Genomic_DNA"/>
</dbReference>
<evidence type="ECO:0000256" key="1">
    <source>
        <dbReference type="SAM" id="Coils"/>
    </source>
</evidence>
<dbReference type="AlphaFoldDB" id="A0A7C4EKU8"/>
<name>A0A7C4EKU8_9BACT</name>
<keyword evidence="1" id="KW-0175">Coiled coil</keyword>
<proteinExistence type="predicted"/>
<protein>
    <submittedName>
        <fullName evidence="3">Uncharacterized protein</fullName>
    </submittedName>
</protein>
<evidence type="ECO:0000313" key="3">
    <source>
        <dbReference type="EMBL" id="HGG99839.1"/>
    </source>
</evidence>
<keyword evidence="2" id="KW-1133">Transmembrane helix</keyword>
<organism evidence="3">
    <name type="scientific">Thermodesulfovibrio aggregans</name>
    <dbReference type="NCBI Taxonomy" id="86166"/>
    <lineage>
        <taxon>Bacteria</taxon>
        <taxon>Pseudomonadati</taxon>
        <taxon>Nitrospirota</taxon>
        <taxon>Thermodesulfovibrionia</taxon>
        <taxon>Thermodesulfovibrionales</taxon>
        <taxon>Thermodesulfovibrionaceae</taxon>
        <taxon>Thermodesulfovibrio</taxon>
    </lineage>
</organism>
<comment type="caution">
    <text evidence="3">The sequence shown here is derived from an EMBL/GenBank/DDBJ whole genome shotgun (WGS) entry which is preliminary data.</text>
</comment>
<accession>A0A7C4EKU8</accession>
<feature type="transmembrane region" description="Helical" evidence="2">
    <location>
        <begin position="12"/>
        <end position="29"/>
    </location>
</feature>
<keyword evidence="2" id="KW-0472">Membrane</keyword>
<reference evidence="3" key="1">
    <citation type="journal article" date="2020" name="mSystems">
        <title>Genome- and Community-Level Interaction Insights into Carbon Utilization and Element Cycling Functions of Hydrothermarchaeota in Hydrothermal Sediment.</title>
        <authorList>
            <person name="Zhou Z."/>
            <person name="Liu Y."/>
            <person name="Xu W."/>
            <person name="Pan J."/>
            <person name="Luo Z.H."/>
            <person name="Li M."/>
        </authorList>
    </citation>
    <scope>NUCLEOTIDE SEQUENCE [LARGE SCALE GENOMIC DNA]</scope>
    <source>
        <strain evidence="3">SpSt-788</strain>
    </source>
</reference>
<feature type="coiled-coil region" evidence="1">
    <location>
        <begin position="28"/>
        <end position="83"/>
    </location>
</feature>